<accession>A0A446C9L8</accession>
<dbReference type="InterPro" id="IPR018931">
    <property type="entry name" value="DUF2520"/>
</dbReference>
<evidence type="ECO:0000313" key="3">
    <source>
        <dbReference type="EMBL" id="SSW64607.1"/>
    </source>
</evidence>
<dbReference type="PANTHER" id="PTHR40459">
    <property type="entry name" value="CONSERVED HYPOTHETICAL ALANINE AND LEUCINE RICH PROTEIN"/>
    <property type="match status" value="1"/>
</dbReference>
<dbReference type="SUPFAM" id="SSF48179">
    <property type="entry name" value="6-phosphogluconate dehydrogenase C-terminal domain-like"/>
    <property type="match status" value="1"/>
</dbReference>
<name>A0A446C9L8_9BURK</name>
<keyword evidence="4" id="KW-1185">Reference proteome</keyword>
<dbReference type="InterPro" id="IPR037108">
    <property type="entry name" value="TM1727-like_C_sf"/>
</dbReference>
<dbReference type="OrthoDB" id="8650434at2"/>
<organism evidence="3 4">
    <name type="scientific">Achromobacter agilis</name>
    <dbReference type="NCBI Taxonomy" id="1353888"/>
    <lineage>
        <taxon>Bacteria</taxon>
        <taxon>Pseudomonadati</taxon>
        <taxon>Pseudomonadota</taxon>
        <taxon>Betaproteobacteria</taxon>
        <taxon>Burkholderiales</taxon>
        <taxon>Alcaligenaceae</taxon>
        <taxon>Achromobacter</taxon>
    </lineage>
</organism>
<protein>
    <submittedName>
        <fullName evidence="3">Pyrroline-5-carboxylate reductase</fullName>
        <ecNumber evidence="3">1.5.1.2</ecNumber>
    </submittedName>
</protein>
<gene>
    <name evidence="3" type="primary">proC_1</name>
    <name evidence="3" type="ORF">AGI3411_01706</name>
</gene>
<evidence type="ECO:0000259" key="2">
    <source>
        <dbReference type="Pfam" id="PF10728"/>
    </source>
</evidence>
<dbReference type="GO" id="GO:0004735">
    <property type="term" value="F:pyrroline-5-carboxylate reductase activity"/>
    <property type="evidence" value="ECO:0007669"/>
    <property type="project" value="UniProtKB-EC"/>
</dbReference>
<evidence type="ECO:0000259" key="1">
    <source>
        <dbReference type="Pfam" id="PF10727"/>
    </source>
</evidence>
<dbReference type="SUPFAM" id="SSF51735">
    <property type="entry name" value="NAD(P)-binding Rossmann-fold domains"/>
    <property type="match status" value="1"/>
</dbReference>
<dbReference type="InterPro" id="IPR036291">
    <property type="entry name" value="NAD(P)-bd_dom_sf"/>
</dbReference>
<reference evidence="3 4" key="1">
    <citation type="submission" date="2018-07" db="EMBL/GenBank/DDBJ databases">
        <authorList>
            <person name="Peeters C."/>
        </authorList>
    </citation>
    <scope>NUCLEOTIDE SEQUENCE [LARGE SCALE GENOMIC DNA]</scope>
    <source>
        <strain evidence="3 4">LMG 3411</strain>
    </source>
</reference>
<dbReference type="RefSeq" id="WP_129526941.1">
    <property type="nucleotide sequence ID" value="NZ_UFQB01000005.1"/>
</dbReference>
<evidence type="ECO:0000313" key="4">
    <source>
        <dbReference type="Proteomes" id="UP000289184"/>
    </source>
</evidence>
<proteinExistence type="predicted"/>
<feature type="domain" description="DUF2520" evidence="2">
    <location>
        <begin position="141"/>
        <end position="267"/>
    </location>
</feature>
<dbReference type="Pfam" id="PF10728">
    <property type="entry name" value="DUF2520"/>
    <property type="match status" value="1"/>
</dbReference>
<dbReference type="Proteomes" id="UP000289184">
    <property type="component" value="Unassembled WGS sequence"/>
</dbReference>
<feature type="domain" description="Putative oxidoreductase/dehydrogenase Rossmann-like" evidence="1">
    <location>
        <begin position="9"/>
        <end position="123"/>
    </location>
</feature>
<dbReference type="InterPro" id="IPR019665">
    <property type="entry name" value="OxRdtase/DH_put_Rossmann_dom"/>
</dbReference>
<dbReference type="Gene3D" id="3.40.50.720">
    <property type="entry name" value="NAD(P)-binding Rossmann-like Domain"/>
    <property type="match status" value="1"/>
</dbReference>
<dbReference type="AlphaFoldDB" id="A0A446C9L8"/>
<dbReference type="InterPro" id="IPR008927">
    <property type="entry name" value="6-PGluconate_DH-like_C_sf"/>
</dbReference>
<sequence length="296" mass="30496">MPHTRAPIAELKIGFIGAGRLGRALAWSLDAAGCRVHAVASRGAARAAELAAPIAHCLQYPAQRLADECDLVFITTPDGAIQAIADELQWREGQGVVHCSGATEVSALAKAAADGAMVGGFHPMQTFADPAAAAKSLPGSTITIEAQGELSRTLLGLVECLGCAANQLPPGMRARYHAAAGYASQYINVVLGEAVRIWQSWGATEAQALPALVPMVRGTLASIEAAGLAKGMPGPVSRGDAGTVEKHVAALSELDGDTARLYRELCLRSVSLALAAGGIDPDKAARIEAILRVPQA</sequence>
<dbReference type="Pfam" id="PF10727">
    <property type="entry name" value="Rossmann-like"/>
    <property type="match status" value="1"/>
</dbReference>
<dbReference type="PANTHER" id="PTHR40459:SF1">
    <property type="entry name" value="CONSERVED HYPOTHETICAL ALANINE AND LEUCINE RICH PROTEIN"/>
    <property type="match status" value="1"/>
</dbReference>
<keyword evidence="3" id="KW-0560">Oxidoreductase</keyword>
<dbReference type="EC" id="1.5.1.2" evidence="3"/>
<dbReference type="Gene3D" id="1.10.1040.20">
    <property type="entry name" value="ProC-like, C-terminal domain"/>
    <property type="match status" value="1"/>
</dbReference>
<dbReference type="EMBL" id="UFQB01000005">
    <property type="protein sequence ID" value="SSW64607.1"/>
    <property type="molecule type" value="Genomic_DNA"/>
</dbReference>